<evidence type="ECO:0000256" key="2">
    <source>
        <dbReference type="ARBA" id="ARBA00022741"/>
    </source>
</evidence>
<proteinExistence type="predicted"/>
<dbReference type="InterPro" id="IPR013563">
    <property type="entry name" value="Oligopep_ABC_C"/>
</dbReference>
<accession>G4FHL8</accession>
<dbReference type="EnsemblBacteria" id="AAD35392">
    <property type="protein sequence ID" value="AAD35392"/>
    <property type="gene ID" value="TM_0304"/>
</dbReference>
<dbReference type="KEGG" id="tmi:THEMA_03205"/>
<dbReference type="AlphaFoldDB" id="Q9WYE0"/>
<keyword evidence="6" id="KW-1185">Reference proteome</keyword>
<dbReference type="Gene3D" id="3.40.50.300">
    <property type="entry name" value="P-loop containing nucleotide triphosphate hydrolases"/>
    <property type="match status" value="1"/>
</dbReference>
<organism evidence="5 6">
    <name type="scientific">Thermotoga maritima (strain ATCC 43589 / DSM 3109 / JCM 10099 / NBRC 100826 / MSB8)</name>
    <dbReference type="NCBI Taxonomy" id="243274"/>
    <lineage>
        <taxon>Bacteria</taxon>
        <taxon>Thermotogati</taxon>
        <taxon>Thermotogota</taxon>
        <taxon>Thermotogae</taxon>
        <taxon>Thermotogales</taxon>
        <taxon>Thermotogaceae</taxon>
        <taxon>Thermotoga</taxon>
    </lineage>
</organism>
<dbReference type="KEGG" id="tmw:THMA_0311"/>
<dbReference type="InParanoid" id="Q9WYE0"/>
<dbReference type="Proteomes" id="UP000008183">
    <property type="component" value="Chromosome"/>
</dbReference>
<dbReference type="GO" id="GO:0015833">
    <property type="term" value="P:peptide transport"/>
    <property type="evidence" value="ECO:0007669"/>
    <property type="project" value="InterPro"/>
</dbReference>
<dbReference type="KEGG" id="tmm:Tmari_0302"/>
<dbReference type="InterPro" id="IPR017871">
    <property type="entry name" value="ABC_transporter-like_CS"/>
</dbReference>
<evidence type="ECO:0000256" key="3">
    <source>
        <dbReference type="ARBA" id="ARBA00022840"/>
    </source>
</evidence>
<dbReference type="PATRIC" id="fig|243274.17.peg.301"/>
<keyword evidence="1" id="KW-0813">Transport</keyword>
<dbReference type="InterPro" id="IPR003593">
    <property type="entry name" value="AAA+_ATPase"/>
</dbReference>
<dbReference type="InterPro" id="IPR003439">
    <property type="entry name" value="ABC_transporter-like_ATP-bd"/>
</dbReference>
<dbReference type="PROSITE" id="PS00211">
    <property type="entry name" value="ABC_TRANSPORTER_1"/>
    <property type="match status" value="1"/>
</dbReference>
<feature type="domain" description="ABC transporter" evidence="4">
    <location>
        <begin position="3"/>
        <end position="251"/>
    </location>
</feature>
<dbReference type="GO" id="GO:0005524">
    <property type="term" value="F:ATP binding"/>
    <property type="evidence" value="ECO:0007669"/>
    <property type="project" value="UniProtKB-KW"/>
</dbReference>
<keyword evidence="2" id="KW-0547">Nucleotide-binding</keyword>
<dbReference type="PANTHER" id="PTHR43230:SF1">
    <property type="entry name" value="OLIGOPEPTIDE ABC TRANSPORTER, ATP-BINDING PROTEIN"/>
    <property type="match status" value="1"/>
</dbReference>
<dbReference type="PaxDb" id="243274-THEMA_03205"/>
<keyword evidence="3 5" id="KW-0067">ATP-binding</keyword>
<dbReference type="KEGG" id="tma:TM0304"/>
<dbReference type="RefSeq" id="WP_004083029.1">
    <property type="nucleotide sequence ID" value="NC_000853.1"/>
</dbReference>
<dbReference type="TCDB" id="3.A.1.5.30">
    <property type="family name" value="the atp-binding cassette (abc) superfamily"/>
</dbReference>
<gene>
    <name evidence="5" type="ordered locus">TM_0304</name>
</gene>
<dbReference type="SUPFAM" id="SSF52540">
    <property type="entry name" value="P-loop containing nucleoside triphosphate hydrolases"/>
    <property type="match status" value="1"/>
</dbReference>
<protein>
    <submittedName>
        <fullName evidence="5">Oligopeptide ABC transporter, ATP-binding protein</fullName>
    </submittedName>
</protein>
<evidence type="ECO:0000259" key="4">
    <source>
        <dbReference type="PROSITE" id="PS50893"/>
    </source>
</evidence>
<dbReference type="Pfam" id="PF08352">
    <property type="entry name" value="oligo_HPY"/>
    <property type="match status" value="1"/>
</dbReference>
<evidence type="ECO:0000313" key="6">
    <source>
        <dbReference type="Proteomes" id="UP000008183"/>
    </source>
</evidence>
<name>Q9WYE0_THEMA</name>
<dbReference type="Pfam" id="PF00005">
    <property type="entry name" value="ABC_tran"/>
    <property type="match status" value="1"/>
</dbReference>
<dbReference type="OrthoDB" id="9806285at2"/>
<dbReference type="PIR" id="E72393">
    <property type="entry name" value="E72393"/>
</dbReference>
<evidence type="ECO:0000256" key="1">
    <source>
        <dbReference type="ARBA" id="ARBA00022448"/>
    </source>
</evidence>
<dbReference type="GO" id="GO:0016887">
    <property type="term" value="F:ATP hydrolysis activity"/>
    <property type="evidence" value="ECO:0007669"/>
    <property type="project" value="InterPro"/>
</dbReference>
<dbReference type="InterPro" id="IPR027417">
    <property type="entry name" value="P-loop_NTPase"/>
</dbReference>
<accession>Q9WYE0</accession>
<dbReference type="EMBL" id="AE000512">
    <property type="protein sequence ID" value="AAD35392.1"/>
    <property type="molecule type" value="Genomic_DNA"/>
</dbReference>
<evidence type="ECO:0000313" key="5">
    <source>
        <dbReference type="EMBL" id="AAD35392.1"/>
    </source>
</evidence>
<dbReference type="PANTHER" id="PTHR43230">
    <property type="entry name" value="ABC-TYPE DIPEPTIDE/OLIGOPEPTIDE TRANSPORT SYSTEM, ATPASE COMPONENT"/>
    <property type="match status" value="1"/>
</dbReference>
<dbReference type="SMART" id="SM00382">
    <property type="entry name" value="AAA"/>
    <property type="match status" value="1"/>
</dbReference>
<dbReference type="NCBIfam" id="TIGR01727">
    <property type="entry name" value="oligo_HPY"/>
    <property type="match status" value="1"/>
</dbReference>
<dbReference type="CDD" id="cd03257">
    <property type="entry name" value="ABC_NikE_OppD_transporters"/>
    <property type="match status" value="1"/>
</dbReference>
<reference evidence="5 6" key="1">
    <citation type="journal article" date="1999" name="Nature">
        <title>Evidence for lateral gene transfer between Archaea and Bacteria from genome sequence of Thermotoga maritima.</title>
        <authorList>
            <person name="Nelson K.E."/>
            <person name="Clayton R.A."/>
            <person name="Gill S.R."/>
            <person name="Gwinn M.L."/>
            <person name="Dodson R.J."/>
            <person name="Haft D.H."/>
            <person name="Hickey E.K."/>
            <person name="Peterson J.D."/>
            <person name="Nelson W.C."/>
            <person name="Ketchum K.A."/>
            <person name="McDonald L."/>
            <person name="Utterback T.R."/>
            <person name="Malek J.A."/>
            <person name="Linher K.D."/>
            <person name="Garrett M.M."/>
            <person name="Stewart A.M."/>
            <person name="Cotton M.D."/>
            <person name="Pratt M.S."/>
            <person name="Phillips C.A."/>
            <person name="Richardson D."/>
            <person name="Heidelberg J."/>
            <person name="Sutton G.G."/>
            <person name="Fleischmann R.D."/>
            <person name="White O."/>
            <person name="Salzberg S.L."/>
            <person name="Smith H.O."/>
            <person name="Venter J.C."/>
            <person name="Fraser C.M."/>
        </authorList>
    </citation>
    <scope>NUCLEOTIDE SEQUENCE [LARGE SCALE GENOMIC DNA]</scope>
    <source>
        <strain evidence="6">ATCC 43589 / DSM 3109 / JCM 10099 / NBRC 100826 / MSB8</strain>
    </source>
</reference>
<dbReference type="PROSITE" id="PS50893">
    <property type="entry name" value="ABC_TRANSPORTER_2"/>
    <property type="match status" value="1"/>
</dbReference>
<sequence length="316" mass="35861">MRVSVRNLTKIFRVGSIFSLKKLVAIDNVSFEIGSGEIFSLAGESGCGKTTTAKILLGLEEPTNGEVLYDGIKLKDFVENEMHFLKKVQTVQQNPFSTFNPFRKVEDYLFKTVLRFKMANTKDEALRLIEEKLSVVGLNFDEIKGRYPSEFSGGQLQRISIARALLTNPSFLVADEPVSMIDASLRISIVNLFRDLKERFGISILYITHDLSTAYYVADKLAIMFRGSIVEMGRAQDILDTPFHPYTKLLKSSIPVPDPEYEWDENINLSSTEREEFFAKGCKFASRCPEVMSICRESVPPDFDVNGRVVKCWLYK</sequence>